<dbReference type="EMBL" id="JRHH01000006">
    <property type="protein sequence ID" value="KGD66797.1"/>
    <property type="molecule type" value="Genomic_DNA"/>
</dbReference>
<dbReference type="OrthoDB" id="1146847at2"/>
<protein>
    <recommendedName>
        <fullName evidence="1">Thioredoxin-like fold domain-containing protein</fullName>
    </recommendedName>
</protein>
<evidence type="ECO:0000313" key="2">
    <source>
        <dbReference type="EMBL" id="KGD66797.1"/>
    </source>
</evidence>
<organism evidence="2 3">
    <name type="scientific">Flavobacterium aquatile LMG 4008 = ATCC 11947</name>
    <dbReference type="NCBI Taxonomy" id="1453498"/>
    <lineage>
        <taxon>Bacteria</taxon>
        <taxon>Pseudomonadati</taxon>
        <taxon>Bacteroidota</taxon>
        <taxon>Flavobacteriia</taxon>
        <taxon>Flavobacteriales</taxon>
        <taxon>Flavobacteriaceae</taxon>
        <taxon>Flavobacterium</taxon>
    </lineage>
</organism>
<comment type="caution">
    <text evidence="2">The sequence shown here is derived from an EMBL/GenBank/DDBJ whole genome shotgun (WGS) entry which is preliminary data.</text>
</comment>
<dbReference type="InterPro" id="IPR036249">
    <property type="entry name" value="Thioredoxin-like_sf"/>
</dbReference>
<dbReference type="SUPFAM" id="SSF52833">
    <property type="entry name" value="Thioredoxin-like"/>
    <property type="match status" value="1"/>
</dbReference>
<dbReference type="eggNOG" id="COG1225">
    <property type="taxonomic scope" value="Bacteria"/>
</dbReference>
<gene>
    <name evidence="2" type="ORF">LG45_15285</name>
</gene>
<sequence>MRSLAFLKTYIVPLFILLVVSSCKNEFSGNDYTAYFGGEIENPSSRYVLFCKNNKVIDSIKLKEDNTFFVKFDSLTPGLYTFKNNPEYQYVYFDKNDSLMVNINSKEFDESMVFCGRGYEKNNFLIEMYLRNEKDRNGLFEAFNYDFAKFDKALSKLFVANQKYYETQKEAVNWNDEFDVYAKASLDFPNYTLKEIYPYVHKMRTGKDVIEKLPQDYYGFRDEIDYNNEALTNFSPFVMYLSHMLSNMAEIKYHNHYSNADLALKTNINKLNITDSIIKNEKVKNIVLNTIAFNYLLEDQNMMNNNLFLDTYHKYSTDKSQKNEIVKIGNAIQLLKPHFDLPRVNLVDLNGKTVSSSNLITKNTVFFFWSSNAKSHLTEVHKKVIDYEKKYPEFNFIAINLHDKEHKWKETLSNYDFKGIQQYHCANFEDLRAKWAITKIYRTIVVNKDKKIINAFTGVFEVDFEDNLK</sequence>
<reference evidence="2 3" key="1">
    <citation type="submission" date="2014-09" db="EMBL/GenBank/DDBJ databases">
        <title>Whole Genome Shotgun of Flavobacterium aquatile LMG 4008.</title>
        <authorList>
            <person name="Gale A.N."/>
            <person name="Pipes S.E."/>
            <person name="Newman J.D."/>
        </authorList>
    </citation>
    <scope>NUCLEOTIDE SEQUENCE [LARGE SCALE GENOMIC DNA]</scope>
    <source>
        <strain evidence="2 3">LMG 4008</strain>
    </source>
</reference>
<dbReference type="Proteomes" id="UP000029554">
    <property type="component" value="Unassembled WGS sequence"/>
</dbReference>
<keyword evidence="3" id="KW-1185">Reference proteome</keyword>
<evidence type="ECO:0000313" key="3">
    <source>
        <dbReference type="Proteomes" id="UP000029554"/>
    </source>
</evidence>
<name>A0A095SQE2_9FLAO</name>
<dbReference type="InterPro" id="IPR012336">
    <property type="entry name" value="Thioredoxin-like_fold"/>
</dbReference>
<dbReference type="STRING" id="1453498.LG45_15285"/>
<dbReference type="RefSeq" id="WP_035128618.1">
    <property type="nucleotide sequence ID" value="NZ_JRHH01000006.1"/>
</dbReference>
<dbReference type="AlphaFoldDB" id="A0A095SQE2"/>
<proteinExistence type="predicted"/>
<dbReference type="PROSITE" id="PS51257">
    <property type="entry name" value="PROKAR_LIPOPROTEIN"/>
    <property type="match status" value="1"/>
</dbReference>
<dbReference type="Pfam" id="PF13905">
    <property type="entry name" value="Thioredoxin_8"/>
    <property type="match status" value="1"/>
</dbReference>
<dbReference type="Gene3D" id="3.40.30.10">
    <property type="entry name" value="Glutaredoxin"/>
    <property type="match status" value="1"/>
</dbReference>
<evidence type="ECO:0000259" key="1">
    <source>
        <dbReference type="Pfam" id="PF13905"/>
    </source>
</evidence>
<accession>A0A095SQE2</accession>
<feature type="domain" description="Thioredoxin-like fold" evidence="1">
    <location>
        <begin position="364"/>
        <end position="452"/>
    </location>
</feature>